<dbReference type="RefSeq" id="WP_021622529.1">
    <property type="nucleotide sequence ID" value="NZ_KE952827.1"/>
</dbReference>
<protein>
    <submittedName>
        <fullName evidence="1">Uncharacterized protein</fullName>
    </submittedName>
</protein>
<comment type="caution">
    <text evidence="1">The sequence shown here is derived from an EMBL/GenBank/DDBJ whole genome shotgun (WGS) entry which is preliminary data.</text>
</comment>
<proteinExistence type="predicted"/>
<accession>U1WZX3</accession>
<organism evidence="1 2">
    <name type="scientific">Aneurinibacillus aneurinilyticus ATCC 12856</name>
    <dbReference type="NCBI Taxonomy" id="649747"/>
    <lineage>
        <taxon>Bacteria</taxon>
        <taxon>Bacillati</taxon>
        <taxon>Bacillota</taxon>
        <taxon>Bacilli</taxon>
        <taxon>Bacillales</taxon>
        <taxon>Paenibacillaceae</taxon>
        <taxon>Aneurinibacillus group</taxon>
        <taxon>Aneurinibacillus</taxon>
    </lineage>
</organism>
<dbReference type="EMBL" id="AWSJ01000217">
    <property type="protein sequence ID" value="ERI08260.1"/>
    <property type="molecule type" value="Genomic_DNA"/>
</dbReference>
<evidence type="ECO:0000313" key="1">
    <source>
        <dbReference type="EMBL" id="ERI08260.1"/>
    </source>
</evidence>
<gene>
    <name evidence="1" type="ORF">HMPREF0083_03542</name>
</gene>
<dbReference type="PATRIC" id="fig|649747.3.peg.3208"/>
<name>U1WZX3_ANEAE</name>
<dbReference type="STRING" id="649747.HMPREF0083_03542"/>
<dbReference type="HOGENOM" id="CLU_2912341_0_0_9"/>
<sequence>MEKKQKTKTASLLTNQFAQDKNQYINERMNAEPLSLTASVDIQTDEEATSRENDYQFLYWQ</sequence>
<keyword evidence="2" id="KW-1185">Reference proteome</keyword>
<evidence type="ECO:0000313" key="2">
    <source>
        <dbReference type="Proteomes" id="UP000016511"/>
    </source>
</evidence>
<dbReference type="AlphaFoldDB" id="U1WZX3"/>
<dbReference type="GeneID" id="92839962"/>
<dbReference type="Proteomes" id="UP000016511">
    <property type="component" value="Unassembled WGS sequence"/>
</dbReference>
<reference evidence="1 2" key="1">
    <citation type="submission" date="2013-08" db="EMBL/GenBank/DDBJ databases">
        <authorList>
            <person name="Weinstock G."/>
            <person name="Sodergren E."/>
            <person name="Wylie T."/>
            <person name="Fulton L."/>
            <person name="Fulton R."/>
            <person name="Fronick C."/>
            <person name="O'Laughlin M."/>
            <person name="Godfrey J."/>
            <person name="Miner T."/>
            <person name="Herter B."/>
            <person name="Appelbaum E."/>
            <person name="Cordes M."/>
            <person name="Lek S."/>
            <person name="Wollam A."/>
            <person name="Pepin K.H."/>
            <person name="Palsikar V.B."/>
            <person name="Mitreva M."/>
            <person name="Wilson R.K."/>
        </authorList>
    </citation>
    <scope>NUCLEOTIDE SEQUENCE [LARGE SCALE GENOMIC DNA]</scope>
    <source>
        <strain evidence="1 2">ATCC 12856</strain>
    </source>
</reference>